<dbReference type="GO" id="GO:0048024">
    <property type="term" value="P:regulation of mRNA splicing, via spliceosome"/>
    <property type="evidence" value="ECO:0007669"/>
    <property type="project" value="TreeGrafter"/>
</dbReference>
<dbReference type="InterPro" id="IPR036612">
    <property type="entry name" value="KH_dom_type_1_sf"/>
</dbReference>
<dbReference type="GO" id="GO:0008270">
    <property type="term" value="F:zinc ion binding"/>
    <property type="evidence" value="ECO:0007669"/>
    <property type="project" value="UniProtKB-KW"/>
</dbReference>
<organism evidence="8 9">
    <name type="scientific">Ceratopteris richardii</name>
    <name type="common">Triangle waterfern</name>
    <dbReference type="NCBI Taxonomy" id="49495"/>
    <lineage>
        <taxon>Eukaryota</taxon>
        <taxon>Viridiplantae</taxon>
        <taxon>Streptophyta</taxon>
        <taxon>Embryophyta</taxon>
        <taxon>Tracheophyta</taxon>
        <taxon>Polypodiopsida</taxon>
        <taxon>Polypodiidae</taxon>
        <taxon>Polypodiales</taxon>
        <taxon>Pteridineae</taxon>
        <taxon>Pteridaceae</taxon>
        <taxon>Parkerioideae</taxon>
        <taxon>Ceratopteris</taxon>
    </lineage>
</organism>
<dbReference type="InterPro" id="IPR004087">
    <property type="entry name" value="KH_dom"/>
</dbReference>
<keyword evidence="9" id="KW-1185">Reference proteome</keyword>
<name>A0A8T2SBW7_CERRI</name>
<feature type="region of interest" description="Disordered" evidence="6">
    <location>
        <begin position="690"/>
        <end position="815"/>
    </location>
</feature>
<feature type="domain" description="K Homology" evidence="7">
    <location>
        <begin position="235"/>
        <end position="329"/>
    </location>
</feature>
<protein>
    <recommendedName>
        <fullName evidence="7">K Homology domain-containing protein</fullName>
    </recommendedName>
</protein>
<sequence length="1037" mass="110128">MDTLRAFAVPVGGTECKSRQTSEMITTENSESLAESYLSAGANRSKVELNMKQGDATLEASTRDATSKQDSVSNATGTSNSVAESPRVSKMVKSGLNFVIPKNKVLGNMVPFNKSGTKWEALDAKKEEPKPPPARKTKWGPDTTQDAVVKKGRALALQTRAEQLAAQLESGNLDMSSNEDTHSSSHPRLYEILGHRMNTREGIKREQLDSERREAIGECMKLDSAYKPPSGYKPVSKEAKLYIPVKENPGYDFIGPIFGARGITQRRIEAETGAKITIRGKGAVKEGKMQPTRIGKDSDGDSEELYVHISADTYEKVDAAVALIEPLLTPVDEDKEMTKVKQSSDLEEMNGTLNDSSRACGVCGDIGHWESQCFKEKLQNFNGATFDEEYVNVPEVGMGSETGGTPRVMDELSASNTSQPMLLTTLGAQPIPPRWVPPSSGVYSGLTSTSIVPSVRIHPRDDVRAVGAFPRISGPVTSQDPNISNPFTPRFFQPGGVASVPMRAQPFHGSLVPMVGRMLPSFRGPPAGSPIRLASGLGPPPLPAAVTPMLPSPTNSQAPRQFGPTIDGRNSMNPGLLLGAPVAGNISVSGVPALLATSASPNSTSSCLPGTIPQFQSSMSGPPSAQPMVTAAQSIPLTSLSNFSAVESGQPVPTSVSFPVSASVTVSPVFPPKRPVVPSVRPAVTAIPQQNQQGPTAGGPGQFPPNGIPPVMGSHNGVPPANNSFSRPPPALTGNTIPWRGQSPSNAGTHPIQQVNPSFDRPIPAGGPQPPVPFNSDLVQPSLRGQNSMPVAAPQGGGNLITQLPPQGQIGNAYNNQFVPQSSSYLSPIPVCPTTSSQTRMPSPASATLAGITPVPISIHSAAITQPTVFHPSQEPPRALTHNMQLSHLSNTSQRPEFSSMRPPQPMRPQQRPDFVNPGLQQPGVMVSSSIIGNSSMNRPVMGPVEAVNSVHSSNFMAGTIRNPSPNFTGTMGAGNVPWDPQRSRPVLQQVHRPPAMPVNSNWNLDAQFRQQPAPARPEIQEIDPEYENLMASVGVL</sequence>
<dbReference type="Pfam" id="PF16275">
    <property type="entry name" value="SF1-HH"/>
    <property type="match status" value="1"/>
</dbReference>
<dbReference type="OrthoDB" id="6777263at2759"/>
<evidence type="ECO:0000313" key="9">
    <source>
        <dbReference type="Proteomes" id="UP000825935"/>
    </source>
</evidence>
<dbReference type="InterPro" id="IPR045071">
    <property type="entry name" value="BBP-like"/>
</dbReference>
<feature type="compositionally biased region" description="Polar residues" evidence="6">
    <location>
        <begin position="19"/>
        <end position="30"/>
    </location>
</feature>
<keyword evidence="4 5" id="KW-0694">RNA-binding</keyword>
<dbReference type="GO" id="GO:0003729">
    <property type="term" value="F:mRNA binding"/>
    <property type="evidence" value="ECO:0007669"/>
    <property type="project" value="TreeGrafter"/>
</dbReference>
<evidence type="ECO:0000313" key="8">
    <source>
        <dbReference type="EMBL" id="KAH7315671.1"/>
    </source>
</evidence>
<dbReference type="Proteomes" id="UP000825935">
    <property type="component" value="Chromosome 21"/>
</dbReference>
<evidence type="ECO:0000256" key="2">
    <source>
        <dbReference type="ARBA" id="ARBA00022771"/>
    </source>
</evidence>
<feature type="region of interest" description="Disordered" evidence="6">
    <location>
        <begin position="51"/>
        <end position="86"/>
    </location>
</feature>
<keyword evidence="1" id="KW-0479">Metal-binding</keyword>
<gene>
    <name evidence="8" type="ORF">KP509_21G060800</name>
</gene>
<dbReference type="Pfam" id="PF22675">
    <property type="entry name" value="KH-I_KHDC4-BBP"/>
    <property type="match status" value="1"/>
</dbReference>
<keyword evidence="3" id="KW-0862">Zinc</keyword>
<dbReference type="AlphaFoldDB" id="A0A8T2SBW7"/>
<dbReference type="PANTHER" id="PTHR11208">
    <property type="entry name" value="RNA-BINDING PROTEIN RELATED"/>
    <property type="match status" value="1"/>
</dbReference>
<feature type="compositionally biased region" description="Polar residues" evidence="6">
    <location>
        <begin position="777"/>
        <end position="789"/>
    </location>
</feature>
<evidence type="ECO:0000256" key="4">
    <source>
        <dbReference type="ARBA" id="ARBA00022884"/>
    </source>
</evidence>
<dbReference type="InterPro" id="IPR047086">
    <property type="entry name" value="SF1-HH_sf"/>
</dbReference>
<comment type="caution">
    <text evidence="8">The sequence shown here is derived from an EMBL/GenBank/DDBJ whole genome shotgun (WGS) entry which is preliminary data.</text>
</comment>
<feature type="region of interest" description="Disordered" evidence="6">
    <location>
        <begin position="9"/>
        <end position="30"/>
    </location>
</feature>
<accession>A0A8T2SBW7</accession>
<keyword evidence="2" id="KW-0863">Zinc-finger</keyword>
<dbReference type="InterPro" id="IPR032570">
    <property type="entry name" value="SF1-HH"/>
</dbReference>
<dbReference type="SUPFAM" id="SSF54791">
    <property type="entry name" value="Eukaryotic type KH-domain (KH-domain type I)"/>
    <property type="match status" value="1"/>
</dbReference>
<proteinExistence type="predicted"/>
<dbReference type="OMA" id="WRDASQG"/>
<dbReference type="EMBL" id="CM035426">
    <property type="protein sequence ID" value="KAH7315671.1"/>
    <property type="molecule type" value="Genomic_DNA"/>
</dbReference>
<feature type="region of interest" description="Disordered" evidence="6">
    <location>
        <begin position="122"/>
        <end position="143"/>
    </location>
</feature>
<evidence type="ECO:0000256" key="5">
    <source>
        <dbReference type="PROSITE-ProRule" id="PRU00117"/>
    </source>
</evidence>
<dbReference type="Gene3D" id="3.30.1370.10">
    <property type="entry name" value="K Homology domain, type 1"/>
    <property type="match status" value="1"/>
</dbReference>
<feature type="compositionally biased region" description="Polar residues" evidence="6">
    <location>
        <begin position="68"/>
        <end position="83"/>
    </location>
</feature>
<feature type="compositionally biased region" description="Polar residues" evidence="6">
    <location>
        <begin position="800"/>
        <end position="815"/>
    </location>
</feature>
<dbReference type="Gene3D" id="6.10.140.1790">
    <property type="match status" value="1"/>
</dbReference>
<dbReference type="PANTHER" id="PTHR11208:SF148">
    <property type="entry name" value="CCHC-TYPE DOMAIN-CONTAINING PROTEIN"/>
    <property type="match status" value="1"/>
</dbReference>
<evidence type="ECO:0000256" key="1">
    <source>
        <dbReference type="ARBA" id="ARBA00022723"/>
    </source>
</evidence>
<feature type="compositionally biased region" description="Polar residues" evidence="6">
    <location>
        <begin position="742"/>
        <end position="757"/>
    </location>
</feature>
<evidence type="ECO:0000256" key="3">
    <source>
        <dbReference type="ARBA" id="ARBA00022833"/>
    </source>
</evidence>
<evidence type="ECO:0000259" key="7">
    <source>
        <dbReference type="SMART" id="SM00322"/>
    </source>
</evidence>
<dbReference type="GO" id="GO:0005634">
    <property type="term" value="C:nucleus"/>
    <property type="evidence" value="ECO:0007669"/>
    <property type="project" value="TreeGrafter"/>
</dbReference>
<evidence type="ECO:0000256" key="6">
    <source>
        <dbReference type="SAM" id="MobiDB-lite"/>
    </source>
</evidence>
<dbReference type="SMART" id="SM00322">
    <property type="entry name" value="KH"/>
    <property type="match status" value="1"/>
</dbReference>
<dbReference type="InterPro" id="IPR055256">
    <property type="entry name" value="KH_1_KHDC4/BBP-like"/>
</dbReference>
<dbReference type="CDD" id="cd02395">
    <property type="entry name" value="KH-I_BBP"/>
    <property type="match status" value="1"/>
</dbReference>
<feature type="region of interest" description="Disordered" evidence="6">
    <location>
        <begin position="889"/>
        <end position="916"/>
    </location>
</feature>
<reference evidence="8" key="1">
    <citation type="submission" date="2021-08" db="EMBL/GenBank/DDBJ databases">
        <title>WGS assembly of Ceratopteris richardii.</title>
        <authorList>
            <person name="Marchant D.B."/>
            <person name="Chen G."/>
            <person name="Jenkins J."/>
            <person name="Shu S."/>
            <person name="Leebens-Mack J."/>
            <person name="Grimwood J."/>
            <person name="Schmutz J."/>
            <person name="Soltis P."/>
            <person name="Soltis D."/>
            <person name="Chen Z.-H."/>
        </authorList>
    </citation>
    <scope>NUCLEOTIDE SEQUENCE</scope>
    <source>
        <strain evidence="8">Whitten #5841</strain>
        <tissue evidence="8">Leaf</tissue>
    </source>
</reference>
<dbReference type="PROSITE" id="PS50084">
    <property type="entry name" value="KH_TYPE_1"/>
    <property type="match status" value="1"/>
</dbReference>